<feature type="domain" description="BIG2" evidence="5">
    <location>
        <begin position="1098"/>
        <end position="1180"/>
    </location>
</feature>
<dbReference type="OrthoDB" id="279956at2"/>
<dbReference type="InterPro" id="IPR013517">
    <property type="entry name" value="FG-GAP"/>
</dbReference>
<feature type="domain" description="BIG2" evidence="5">
    <location>
        <begin position="1376"/>
        <end position="1460"/>
    </location>
</feature>
<name>A0A225DVM6_9BACT</name>
<keyword evidence="2" id="KW-0677">Repeat</keyword>
<comment type="caution">
    <text evidence="6">The sequence shown here is derived from an EMBL/GenBank/DDBJ whole genome shotgun (WGS) entry which is preliminary data.</text>
</comment>
<dbReference type="InterPro" id="IPR013783">
    <property type="entry name" value="Ig-like_fold"/>
</dbReference>
<dbReference type="InterPro" id="IPR013519">
    <property type="entry name" value="Int_alpha_beta-p"/>
</dbReference>
<proteinExistence type="predicted"/>
<dbReference type="Gene3D" id="2.130.10.130">
    <property type="entry name" value="Integrin alpha, N-terminal"/>
    <property type="match status" value="2"/>
</dbReference>
<dbReference type="GO" id="GO:0016020">
    <property type="term" value="C:membrane"/>
    <property type="evidence" value="ECO:0007669"/>
    <property type="project" value="InterPro"/>
</dbReference>
<dbReference type="SUPFAM" id="SSF49313">
    <property type="entry name" value="Cadherin-like"/>
    <property type="match status" value="1"/>
</dbReference>
<dbReference type="InterPro" id="IPR003343">
    <property type="entry name" value="Big_2"/>
</dbReference>
<dbReference type="RefSeq" id="WP_088253301.1">
    <property type="nucleotide sequence ID" value="NZ_NIDE01000002.1"/>
</dbReference>
<accession>A0A225DVM6</accession>
<dbReference type="Pfam" id="PF13517">
    <property type="entry name" value="FG-GAP_3"/>
    <property type="match status" value="1"/>
</dbReference>
<dbReference type="Pfam" id="PF16640">
    <property type="entry name" value="Big_3_5"/>
    <property type="match status" value="8"/>
</dbReference>
<dbReference type="InterPro" id="IPR032109">
    <property type="entry name" value="Big_3_5"/>
</dbReference>
<keyword evidence="3" id="KW-0325">Glycoprotein</keyword>
<dbReference type="GO" id="GO:0005509">
    <property type="term" value="F:calcium ion binding"/>
    <property type="evidence" value="ECO:0007669"/>
    <property type="project" value="InterPro"/>
</dbReference>
<evidence type="ECO:0000256" key="2">
    <source>
        <dbReference type="ARBA" id="ARBA00022737"/>
    </source>
</evidence>
<gene>
    <name evidence="6" type="ORF">FRUB_01921</name>
</gene>
<organism evidence="6 7">
    <name type="scientific">Fimbriiglobus ruber</name>
    <dbReference type="NCBI Taxonomy" id="1908690"/>
    <lineage>
        <taxon>Bacteria</taxon>
        <taxon>Pseudomonadati</taxon>
        <taxon>Planctomycetota</taxon>
        <taxon>Planctomycetia</taxon>
        <taxon>Gemmatales</taxon>
        <taxon>Gemmataceae</taxon>
        <taxon>Fimbriiglobus</taxon>
    </lineage>
</organism>
<evidence type="ECO:0000259" key="5">
    <source>
        <dbReference type="SMART" id="SM00635"/>
    </source>
</evidence>
<feature type="domain" description="BIG2" evidence="5">
    <location>
        <begin position="1472"/>
        <end position="1554"/>
    </location>
</feature>
<keyword evidence="7" id="KW-1185">Reference proteome</keyword>
<protein>
    <submittedName>
        <fullName evidence="6">Putative internalin</fullName>
    </submittedName>
</protein>
<dbReference type="Proteomes" id="UP000214646">
    <property type="component" value="Unassembled WGS sequence"/>
</dbReference>
<sequence>MIAAGTGTVTLQPRTPGTLVSLGGDDATGSPITLGLSAADLAQITAGTLVIGSAAAATITVAAPLNLTATAPTLDLVTGGAIVNGASAGTALTVTNLSLSAAAGIGTSATPLTTSVGTLAAANATSGGVAVTNVADFTVGTVGSVAGVTATGQAVSLTATSGTLTVSAPIAATGPAGSVTLTAGQSVDVAANVTGGGGGVQITGSGLAAEDSTGVIVEARAMVTTTDNGAVKVTGTGGAGSGVFDFGVDISGTVTSGATGAVTVTGTGGGGSGDGDVGVDISGTVTSGATGAVTVTGTGGGGSGDGDIGVEVYGTVTSGGTGAVAVTGIGGAGGGKIDYGIFEGGMITTASTAAPITLTTDSLSLTPISATSGNTSISFGGSTGTINSGTGTTTIQPRTPGTLVALGGDDVLTGVPLTLGLSTTDLAQITAGTLVVGNATAGTITVAAPLNLTATAPTLDLVTGGAIVNGVSVGTALTVTNLSLSAVAGIGSAATPLTTSVGTLAATNTTSGGVAVTNAADFTVGTVGSVAGVTATGQAVSLTATSGTLTVSAPIAATGPAGSVTLTAGQSVDVAANVTGGGGGVQITGSGLAAVDSTGVTVEGGMTVTTTDSGAVTITGTGGAGSGGFDIGVEIEGTVTSSGTGAVTIAGTGGSAPGIANYGVFVTGALTSGGSGMVTVTGTGGTGNGNFDIGVGIEFGTITSGGGAVSVTGTGGLGTGSSDYGVAVALGATLTSGGGAVSVAGTGTSTSEAVHIYDGGTVTTALTNSTITITADSLTLTDPTYGSGTISAGTGTVTIQPQTPGTLIALGGDNVLIGSPLTLGLSAADLAQITAGTLVVGSATAGSITVAANVTLPGENLTLVTGAGVTGTGGIANGSATAATLTIDQAGTSTYAGVIGGATAADQNLALVTQGSGTLTLTGASNYTGPTAVTGGTLVVNGTLAGGGAVSVSNAAVLGGIGSVAGSVSATDAAHVAPGDGPGTLTTGAADFAPGTSFDVVIAGPAPGDGVTGYDQLAAGPVDIGTGVTLNLSPGGGYVPFGGESYTLVTRTGGTGTFAGLPEGATLPNFLGSGLTATITYQGGTGHDIVVQVAARTTTTALAVSPPTSTFGQSVTFTATVASDEGTPDGSVTFVIDGTPTAPVALVNGTAAYTTSTLAAGSHTVTAEYSGSSNFQSATSTTQTEQVNVPTSTALAAPVPSTFGQTVTFTATVSATDGETPDGSVTFVIDGTARSPVALVNGVATYTTSTLAAGSYTVEAEYTGNGNFLTSDATAITQAVNPAATATTLAVAPAPSTFGQAVTLTATVTSGGGTPDGSVTFVIDGTAGSPVTLVNGVAAYTTSTLAAGSHTVMAEYSGSSNFQSAASATQTEQVNVPTTTTLTGPPSPSSFGQSVTFTANVGSGDGTPDGSVTFVIDGTATAPVSLANGIATYTISTLAAGSHTIAAEYAGSGNFLTSDATAITQAVNTAATATTLAVAPTPSTFGQTVTVTATVISAGGTPDGTITFVVDGTPAGTVALANGVATLTMSTLAAGSHTVMAEYSGSNNFQSGTSTTQTEQVNVPTSTTLAAPEPSTFGQSVTFTATVSATDGETPDGSVTFVIDGTAITPVALVNGIATYTTSTLAAGSHTVTAEYAGNGNFLTSDATAITQAVSTAATTTTLAVAPTLSTFGQTVPFTATVASSAGTPGGSVTFVIDGATGSPVTLVNGVATYTTSTLAAGSHTVVAEYSGSDNFQASGSPTQTEQVNVAATTTTLTATPSPSQAGQSVTVTATVTGGTPGTAVAFTLDGSVTPFATAPVDATGTASVSTATIPAGSHTITATYAGDATTPSSTTSVALTVTQAPTLTGGSFPTTATVRTAFDFTVSAAGFPAPAFTVASGALPPGLTLDPATGAVTGTPTRAGTYTGVIQATNSAGSVDIPFAIAAASRPVDQSAVTAFAVSGGATPTLLNADGSSAGTGASPFGPGTTSVVVMADVTGDGVTDLIYGSGPGTPAKVVVIDGATEQVVFTFTPFEATFTGGVFVAAGDVDGDGHADIAVSADTGGSGRVIVYSGQSGSVMADFMGIADPNFRGGARVTMGDVNGDGLDDLVVAAGTGGGPRVAVFDGVTIRSGQAPTRLIPDFFAFEASLRDGAYVAIGDVNGDGIGDLVLGGGPTGGPRVLVLDGASLLASNGLTPSTLANFYAGDPSSREGVTVAVKDLGNNDQADIVVDDPAPGGAHVVAYQGSALTPSGTPTVYHDYSDAAESLGVYVG</sequence>
<keyword evidence="1" id="KW-0732">Signal</keyword>
<dbReference type="SUPFAM" id="SSF69318">
    <property type="entry name" value="Integrin alpha N-terminal domain"/>
    <property type="match status" value="1"/>
</dbReference>
<dbReference type="InterPro" id="IPR028994">
    <property type="entry name" value="Integrin_alpha_N"/>
</dbReference>
<feature type="region of interest" description="Disordered" evidence="4">
    <location>
        <begin position="1"/>
        <end position="23"/>
    </location>
</feature>
<evidence type="ECO:0000256" key="3">
    <source>
        <dbReference type="ARBA" id="ARBA00023180"/>
    </source>
</evidence>
<evidence type="ECO:0000313" key="6">
    <source>
        <dbReference type="EMBL" id="OWK45590.1"/>
    </source>
</evidence>
<evidence type="ECO:0000256" key="4">
    <source>
        <dbReference type="SAM" id="MobiDB-lite"/>
    </source>
</evidence>
<dbReference type="InterPro" id="IPR015919">
    <property type="entry name" value="Cadherin-like_sf"/>
</dbReference>
<reference evidence="7" key="1">
    <citation type="submission" date="2017-06" db="EMBL/GenBank/DDBJ databases">
        <title>Genome analysis of Fimbriiglobus ruber SP5, the first member of the order Planctomycetales with confirmed chitinolytic capability.</title>
        <authorList>
            <person name="Ravin N.V."/>
            <person name="Rakitin A.L."/>
            <person name="Ivanova A.A."/>
            <person name="Beletsky A.V."/>
            <person name="Kulichevskaya I.S."/>
            <person name="Mardanov A.V."/>
            <person name="Dedysh S.N."/>
        </authorList>
    </citation>
    <scope>NUCLEOTIDE SEQUENCE [LARGE SCALE GENOMIC DNA]</scope>
    <source>
        <strain evidence="7">SP5</strain>
    </source>
</reference>
<evidence type="ECO:0000313" key="7">
    <source>
        <dbReference type="Proteomes" id="UP000214646"/>
    </source>
</evidence>
<dbReference type="SMART" id="SM00635">
    <property type="entry name" value="BID_2"/>
    <property type="match status" value="4"/>
</dbReference>
<feature type="domain" description="BIG2" evidence="5">
    <location>
        <begin position="1563"/>
        <end position="1647"/>
    </location>
</feature>
<evidence type="ECO:0000256" key="1">
    <source>
        <dbReference type="ARBA" id="ARBA00022729"/>
    </source>
</evidence>
<dbReference type="Gene3D" id="2.60.40.10">
    <property type="entry name" value="Immunoglobulins"/>
    <property type="match status" value="8"/>
</dbReference>
<dbReference type="EMBL" id="NIDE01000002">
    <property type="protein sequence ID" value="OWK45590.1"/>
    <property type="molecule type" value="Genomic_DNA"/>
</dbReference>
<dbReference type="SMART" id="SM00191">
    <property type="entry name" value="Int_alpha"/>
    <property type="match status" value="4"/>
</dbReference>